<dbReference type="RefSeq" id="WP_336132002.1">
    <property type="nucleotide sequence ID" value="NZ_JBANDL010000002.1"/>
</dbReference>
<evidence type="ECO:0000313" key="1">
    <source>
        <dbReference type="EMBL" id="MEI2455664.1"/>
    </source>
</evidence>
<dbReference type="Proteomes" id="UP001387215">
    <property type="component" value="Unassembled WGS sequence"/>
</dbReference>
<keyword evidence="2" id="KW-1185">Reference proteome</keyword>
<dbReference type="GO" id="GO:0008233">
    <property type="term" value="F:peptidase activity"/>
    <property type="evidence" value="ECO:0007669"/>
    <property type="project" value="UniProtKB-KW"/>
</dbReference>
<reference evidence="1 2" key="1">
    <citation type="submission" date="2024-02" db="EMBL/GenBank/DDBJ databases">
        <title>Lysobacter Genome Sequencing and Mining.</title>
        <authorList>
            <person name="Bierman J."/>
            <person name="Walker M.C."/>
        </authorList>
    </citation>
    <scope>NUCLEOTIDE SEQUENCE [LARGE SCALE GENOMIC DNA]</scope>
    <source>
        <strain evidence="1 2">PB6250</strain>
    </source>
</reference>
<evidence type="ECO:0000313" key="2">
    <source>
        <dbReference type="Proteomes" id="UP001387215"/>
    </source>
</evidence>
<dbReference type="Gene3D" id="2.40.10.120">
    <property type="match status" value="1"/>
</dbReference>
<protein>
    <submittedName>
        <fullName evidence="1">Serine protease</fullName>
    </submittedName>
</protein>
<dbReference type="GO" id="GO:0006508">
    <property type="term" value="P:proteolysis"/>
    <property type="evidence" value="ECO:0007669"/>
    <property type="project" value="UniProtKB-KW"/>
</dbReference>
<comment type="caution">
    <text evidence="1">The sequence shown here is derived from an EMBL/GenBank/DDBJ whole genome shotgun (WGS) entry which is preliminary data.</text>
</comment>
<dbReference type="EMBL" id="JBANDL010000002">
    <property type="protein sequence ID" value="MEI2455664.1"/>
    <property type="molecule type" value="Genomic_DNA"/>
</dbReference>
<dbReference type="SUPFAM" id="SSF50494">
    <property type="entry name" value="Trypsin-like serine proteases"/>
    <property type="match status" value="1"/>
</dbReference>
<accession>A0ABU8D3T5</accession>
<dbReference type="InterPro" id="IPR009003">
    <property type="entry name" value="Peptidase_S1_PA"/>
</dbReference>
<sequence length="223" mass="24704">MHPVQANILRRVFFIKAIQYGTAFTIDVEDTEYLITAKHLFDESAEAHEVRLFRNNRWVPYEPIKVAFCRSEADIAVLRLNERLTPSGLPVTPTIAQLTLGQDLYILGFPHKMHEDVGELLGRNPCPLVKRGIASNVATGDPQVLFVDTLCNEGFSGGPVVFFSQRSPNEIRVAGVISGFRTHQEPVVGSDGEPTGTYVQLNTGLLRAFGIKHAIDLIGRTFC</sequence>
<proteinExistence type="predicted"/>
<gene>
    <name evidence="1" type="ORF">V2J18_13340</name>
</gene>
<dbReference type="Pfam" id="PF13365">
    <property type="entry name" value="Trypsin_2"/>
    <property type="match status" value="1"/>
</dbReference>
<name>A0ABU8D3T5_9GAMM</name>
<keyword evidence="1" id="KW-0645">Protease</keyword>
<keyword evidence="1" id="KW-0378">Hydrolase</keyword>
<organism evidence="1 2">
    <name type="scientific">Lysobacter firmicutimachus</name>
    <dbReference type="NCBI Taxonomy" id="1792846"/>
    <lineage>
        <taxon>Bacteria</taxon>
        <taxon>Pseudomonadati</taxon>
        <taxon>Pseudomonadota</taxon>
        <taxon>Gammaproteobacteria</taxon>
        <taxon>Lysobacterales</taxon>
        <taxon>Lysobacteraceae</taxon>
        <taxon>Lysobacter</taxon>
    </lineage>
</organism>